<accession>A0A0K9P1W1</accession>
<evidence type="ECO:0000259" key="2">
    <source>
        <dbReference type="PROSITE" id="PS51192"/>
    </source>
</evidence>
<comment type="caution">
    <text evidence="3">The sequence shown here is derived from an EMBL/GenBank/DDBJ whole genome shotgun (WGS) entry which is preliminary data.</text>
</comment>
<dbReference type="InterPro" id="IPR011545">
    <property type="entry name" value="DEAD/DEAH_box_helicase_dom"/>
</dbReference>
<comment type="similarity">
    <text evidence="1">Belongs to the helicase family. RecQ subfamily.</text>
</comment>
<dbReference type="GO" id="GO:0005524">
    <property type="term" value="F:ATP binding"/>
    <property type="evidence" value="ECO:0007669"/>
    <property type="project" value="InterPro"/>
</dbReference>
<keyword evidence="4" id="KW-1185">Reference proteome</keyword>
<sequence length="227" mass="26558">MHLEQKKISAICLCSNMEEDEQRDIFRELFSVECTFKLLYVTPERVARSDTLMRNLKTLYDRGSLDRIVIDEAHCVSQWGHDFRPDYQGLWILKEKFPNTPVLALTATATQCVMEDVVQALGLKNCIVFRQSFNRPNLRYYVSPKKKKILDDISKFIKDSHPNECGIIYCLSRMDCETVSKKLQIQWRRKNHLELIRAYPCLFIPKIGNLQIGFIAVDHHCKPTNFI</sequence>
<dbReference type="PANTHER" id="PTHR13710">
    <property type="entry name" value="DNA HELICASE RECQ FAMILY MEMBER"/>
    <property type="match status" value="1"/>
</dbReference>
<dbReference type="EMBL" id="LFYR01001390">
    <property type="protein sequence ID" value="KMZ62212.1"/>
    <property type="molecule type" value="Genomic_DNA"/>
</dbReference>
<dbReference type="STRING" id="29655.A0A0K9P1W1"/>
<dbReference type="Proteomes" id="UP000036987">
    <property type="component" value="Unassembled WGS sequence"/>
</dbReference>
<dbReference type="OrthoDB" id="10261556at2759"/>
<dbReference type="AlphaFoldDB" id="A0A0K9P1W1"/>
<dbReference type="SUPFAM" id="SSF52540">
    <property type="entry name" value="P-loop containing nucleoside triphosphate hydrolases"/>
    <property type="match status" value="1"/>
</dbReference>
<dbReference type="InterPro" id="IPR014001">
    <property type="entry name" value="Helicase_ATP-bd"/>
</dbReference>
<dbReference type="InterPro" id="IPR027417">
    <property type="entry name" value="P-loop_NTPase"/>
</dbReference>
<name>A0A0K9P1W1_ZOSMR</name>
<evidence type="ECO:0000313" key="4">
    <source>
        <dbReference type="Proteomes" id="UP000036987"/>
    </source>
</evidence>
<evidence type="ECO:0000256" key="1">
    <source>
        <dbReference type="ARBA" id="ARBA00005446"/>
    </source>
</evidence>
<evidence type="ECO:0000313" key="3">
    <source>
        <dbReference type="EMBL" id="KMZ62212.1"/>
    </source>
</evidence>
<dbReference type="Gene3D" id="3.40.50.300">
    <property type="entry name" value="P-loop containing nucleotide triphosphate hydrolases"/>
    <property type="match status" value="2"/>
</dbReference>
<organism evidence="3 4">
    <name type="scientific">Zostera marina</name>
    <name type="common">Eelgrass</name>
    <dbReference type="NCBI Taxonomy" id="29655"/>
    <lineage>
        <taxon>Eukaryota</taxon>
        <taxon>Viridiplantae</taxon>
        <taxon>Streptophyta</taxon>
        <taxon>Embryophyta</taxon>
        <taxon>Tracheophyta</taxon>
        <taxon>Spermatophyta</taxon>
        <taxon>Magnoliopsida</taxon>
        <taxon>Liliopsida</taxon>
        <taxon>Zosteraceae</taxon>
        <taxon>Zostera</taxon>
    </lineage>
</organism>
<dbReference type="OMA" id="DSHPNEC"/>
<dbReference type="GO" id="GO:0003676">
    <property type="term" value="F:nucleic acid binding"/>
    <property type="evidence" value="ECO:0007669"/>
    <property type="project" value="InterPro"/>
</dbReference>
<dbReference type="PANTHER" id="PTHR13710:SF156">
    <property type="entry name" value="ATP-DEPENDENT DNA HELICASE Q-LIKE 4B"/>
    <property type="match status" value="1"/>
</dbReference>
<protein>
    <recommendedName>
        <fullName evidence="2">Helicase ATP-binding domain-containing protein</fullName>
    </recommendedName>
</protein>
<feature type="domain" description="Helicase ATP-binding" evidence="2">
    <location>
        <begin position="1"/>
        <end position="127"/>
    </location>
</feature>
<dbReference type="CDD" id="cd17920">
    <property type="entry name" value="DEXHc_RecQ"/>
    <property type="match status" value="1"/>
</dbReference>
<dbReference type="Pfam" id="PF00270">
    <property type="entry name" value="DEAD"/>
    <property type="match status" value="1"/>
</dbReference>
<reference evidence="4" key="1">
    <citation type="journal article" date="2016" name="Nature">
        <title>The genome of the seagrass Zostera marina reveals angiosperm adaptation to the sea.</title>
        <authorList>
            <person name="Olsen J.L."/>
            <person name="Rouze P."/>
            <person name="Verhelst B."/>
            <person name="Lin Y.-C."/>
            <person name="Bayer T."/>
            <person name="Collen J."/>
            <person name="Dattolo E."/>
            <person name="De Paoli E."/>
            <person name="Dittami S."/>
            <person name="Maumus F."/>
            <person name="Michel G."/>
            <person name="Kersting A."/>
            <person name="Lauritano C."/>
            <person name="Lohaus R."/>
            <person name="Toepel M."/>
            <person name="Tonon T."/>
            <person name="Vanneste K."/>
            <person name="Amirebrahimi M."/>
            <person name="Brakel J."/>
            <person name="Bostroem C."/>
            <person name="Chovatia M."/>
            <person name="Grimwood J."/>
            <person name="Jenkins J.W."/>
            <person name="Jueterbock A."/>
            <person name="Mraz A."/>
            <person name="Stam W.T."/>
            <person name="Tice H."/>
            <person name="Bornberg-Bauer E."/>
            <person name="Green P.J."/>
            <person name="Pearson G.A."/>
            <person name="Procaccini G."/>
            <person name="Duarte C.M."/>
            <person name="Schmutz J."/>
            <person name="Reusch T.B.H."/>
            <person name="Van de Peer Y."/>
        </authorList>
    </citation>
    <scope>NUCLEOTIDE SEQUENCE [LARGE SCALE GENOMIC DNA]</scope>
    <source>
        <strain evidence="4">cv. Finnish</strain>
    </source>
</reference>
<dbReference type="PROSITE" id="PS51192">
    <property type="entry name" value="HELICASE_ATP_BIND_1"/>
    <property type="match status" value="1"/>
</dbReference>
<gene>
    <name evidence="3" type="ORF">ZOSMA_47G00010</name>
</gene>
<proteinExistence type="inferred from homology"/>